<dbReference type="EMBL" id="SGPL01000310">
    <property type="protein sequence ID" value="THH13997.1"/>
    <property type="molecule type" value="Genomic_DNA"/>
</dbReference>
<proteinExistence type="predicted"/>
<dbReference type="PANTHER" id="PTHR24198">
    <property type="entry name" value="ANKYRIN REPEAT AND PROTEIN KINASE DOMAIN-CONTAINING PROTEIN"/>
    <property type="match status" value="1"/>
</dbReference>
<dbReference type="PANTHER" id="PTHR24198:SF165">
    <property type="entry name" value="ANKYRIN REPEAT-CONTAINING PROTEIN-RELATED"/>
    <property type="match status" value="1"/>
</dbReference>
<dbReference type="Gene3D" id="1.25.40.20">
    <property type="entry name" value="Ankyrin repeat-containing domain"/>
    <property type="match status" value="2"/>
</dbReference>
<feature type="repeat" description="ANK" evidence="3">
    <location>
        <begin position="54"/>
        <end position="82"/>
    </location>
</feature>
<accession>A0A4S4LQ14</accession>
<evidence type="ECO:0000313" key="5">
    <source>
        <dbReference type="Proteomes" id="UP000310158"/>
    </source>
</evidence>
<feature type="repeat" description="ANK" evidence="3">
    <location>
        <begin position="10"/>
        <end position="42"/>
    </location>
</feature>
<dbReference type="SUPFAM" id="SSF48403">
    <property type="entry name" value="Ankyrin repeat"/>
    <property type="match status" value="1"/>
</dbReference>
<dbReference type="PROSITE" id="PS50088">
    <property type="entry name" value="ANK_REPEAT"/>
    <property type="match status" value="2"/>
</dbReference>
<dbReference type="AlphaFoldDB" id="A0A4S4LQ14"/>
<dbReference type="InterPro" id="IPR036770">
    <property type="entry name" value="Ankyrin_rpt-contain_sf"/>
</dbReference>
<evidence type="ECO:0000313" key="4">
    <source>
        <dbReference type="EMBL" id="THH13997.1"/>
    </source>
</evidence>
<protein>
    <recommendedName>
        <fullName evidence="6">Ankyrin</fullName>
    </recommendedName>
</protein>
<keyword evidence="5" id="KW-1185">Reference proteome</keyword>
<dbReference type="SMART" id="SM00248">
    <property type="entry name" value="ANK"/>
    <property type="match status" value="5"/>
</dbReference>
<dbReference type="OrthoDB" id="3257619at2759"/>
<keyword evidence="1" id="KW-0677">Repeat</keyword>
<evidence type="ECO:0000256" key="1">
    <source>
        <dbReference type="ARBA" id="ARBA00022737"/>
    </source>
</evidence>
<gene>
    <name evidence="4" type="ORF">EW146_g6284</name>
</gene>
<organism evidence="4 5">
    <name type="scientific">Bondarzewia mesenterica</name>
    <dbReference type="NCBI Taxonomy" id="1095465"/>
    <lineage>
        <taxon>Eukaryota</taxon>
        <taxon>Fungi</taxon>
        <taxon>Dikarya</taxon>
        <taxon>Basidiomycota</taxon>
        <taxon>Agaricomycotina</taxon>
        <taxon>Agaricomycetes</taxon>
        <taxon>Russulales</taxon>
        <taxon>Bondarzewiaceae</taxon>
        <taxon>Bondarzewia</taxon>
    </lineage>
</organism>
<reference evidence="4 5" key="1">
    <citation type="submission" date="2019-02" db="EMBL/GenBank/DDBJ databases">
        <title>Genome sequencing of the rare red list fungi Bondarzewia mesenterica.</title>
        <authorList>
            <person name="Buettner E."/>
            <person name="Kellner H."/>
        </authorList>
    </citation>
    <scope>NUCLEOTIDE SEQUENCE [LARGE SCALE GENOMIC DNA]</scope>
    <source>
        <strain evidence="4 5">DSM 108281</strain>
    </source>
</reference>
<evidence type="ECO:0000256" key="3">
    <source>
        <dbReference type="PROSITE-ProRule" id="PRU00023"/>
    </source>
</evidence>
<evidence type="ECO:0008006" key="6">
    <source>
        <dbReference type="Google" id="ProtNLM"/>
    </source>
</evidence>
<dbReference type="InterPro" id="IPR002110">
    <property type="entry name" value="Ankyrin_rpt"/>
</dbReference>
<comment type="caution">
    <text evidence="4">The sequence shown here is derived from an EMBL/GenBank/DDBJ whole genome shotgun (WGS) entry which is preliminary data.</text>
</comment>
<dbReference type="Proteomes" id="UP000310158">
    <property type="component" value="Unassembled WGS sequence"/>
</dbReference>
<dbReference type="PROSITE" id="PS50297">
    <property type="entry name" value="ANK_REP_REGION"/>
    <property type="match status" value="1"/>
</dbReference>
<evidence type="ECO:0000256" key="2">
    <source>
        <dbReference type="ARBA" id="ARBA00023043"/>
    </source>
</evidence>
<sequence length="449" mass="50569">MDVLSWKQMHGESVLIESIRASHYELFKALLDSGVDINSNDYLYSRDGRLPTLPIHVAAANADSRFLRTLIELGADPDDSRADPCGPYPQFDNVFRTAVRAGQWENVKFKVVDAGGVQGDIGCDRMWELHMQFLKEEIEEDDEEIEEEIISFVNSLLHMSWNQLSCLQPPHIDSHQRQRCWNAIASGTDHYDDEELHELTDLDWTIGVNLPHLDYSHRLSIIDRLLCSGANMAAALHRASPTLYTSPMSPLGPSYHTVSTPLHTCVLRGNAALLTHLISTWQFNPNIPEFSTRAYTPLFLALSRADLHMAAAVLNAGGHVDYVSPIMGVTVLHVAAATRNAEVLRWVLDQLWNIERTAAECVYEQRSLLRHTPLHVACLPSFSSDFDVWRSEAVRYALPSEPSHPSEPSQDFLDVLIAAGDGRWRWTDEDHLGCTALEYRESCRQMSSV</sequence>
<name>A0A4S4LQ14_9AGAM</name>
<keyword evidence="2 3" id="KW-0040">ANK repeat</keyword>